<evidence type="ECO:0000256" key="7">
    <source>
        <dbReference type="ARBA" id="ARBA00022840"/>
    </source>
</evidence>
<dbReference type="PANTHER" id="PTHR24223:SF456">
    <property type="entry name" value="MULTIDRUG RESISTANCE-ASSOCIATED PROTEIN LETHAL(2)03659"/>
    <property type="match status" value="1"/>
</dbReference>
<name>A0A835XUD6_9CHLO</name>
<keyword evidence="3" id="KW-0813">Transport</keyword>
<feature type="compositionally biased region" description="Low complexity" evidence="10">
    <location>
        <begin position="1880"/>
        <end position="1901"/>
    </location>
</feature>
<evidence type="ECO:0000256" key="9">
    <source>
        <dbReference type="ARBA" id="ARBA00023136"/>
    </source>
</evidence>
<dbReference type="GO" id="GO:0016020">
    <property type="term" value="C:membrane"/>
    <property type="evidence" value="ECO:0007669"/>
    <property type="project" value="UniProtKB-SubCell"/>
</dbReference>
<proteinExistence type="inferred from homology"/>
<evidence type="ECO:0000313" key="15">
    <source>
        <dbReference type="Proteomes" id="UP000612055"/>
    </source>
</evidence>
<dbReference type="Pfam" id="PF00005">
    <property type="entry name" value="ABC_tran"/>
    <property type="match status" value="2"/>
</dbReference>
<keyword evidence="8 11" id="KW-1133">Transmembrane helix</keyword>
<feature type="domain" description="ABC transporter" evidence="12">
    <location>
        <begin position="1352"/>
        <end position="1586"/>
    </location>
</feature>
<dbReference type="GO" id="GO:0016887">
    <property type="term" value="F:ATP hydrolysis activity"/>
    <property type="evidence" value="ECO:0007669"/>
    <property type="project" value="InterPro"/>
</dbReference>
<feature type="compositionally biased region" description="Low complexity" evidence="10">
    <location>
        <begin position="955"/>
        <end position="968"/>
    </location>
</feature>
<comment type="subcellular location">
    <subcellularLocation>
        <location evidence="1">Membrane</location>
        <topology evidence="1">Multi-pass membrane protein</topology>
    </subcellularLocation>
</comment>
<dbReference type="Proteomes" id="UP000612055">
    <property type="component" value="Unassembled WGS sequence"/>
</dbReference>
<feature type="transmembrane region" description="Helical" evidence="11">
    <location>
        <begin position="78"/>
        <end position="99"/>
    </location>
</feature>
<evidence type="ECO:0000256" key="1">
    <source>
        <dbReference type="ARBA" id="ARBA00004141"/>
    </source>
</evidence>
<accession>A0A835XUD6</accession>
<evidence type="ECO:0000256" key="8">
    <source>
        <dbReference type="ARBA" id="ARBA00022989"/>
    </source>
</evidence>
<feature type="region of interest" description="Disordered" evidence="10">
    <location>
        <begin position="1801"/>
        <end position="1821"/>
    </location>
</feature>
<dbReference type="CDD" id="cd18579">
    <property type="entry name" value="ABC_6TM_ABCC_D1"/>
    <property type="match status" value="1"/>
</dbReference>
<feature type="transmembrane region" description="Helical" evidence="11">
    <location>
        <begin position="35"/>
        <end position="57"/>
    </location>
</feature>
<dbReference type="Gene3D" id="3.40.50.300">
    <property type="entry name" value="P-loop containing nucleotide triphosphate hydrolases"/>
    <property type="match status" value="2"/>
</dbReference>
<dbReference type="CDD" id="cd03244">
    <property type="entry name" value="ABCC_MRP_domain2"/>
    <property type="match status" value="1"/>
</dbReference>
<protein>
    <submittedName>
        <fullName evidence="14">Uncharacterized protein</fullName>
    </submittedName>
</protein>
<evidence type="ECO:0000256" key="2">
    <source>
        <dbReference type="ARBA" id="ARBA00009726"/>
    </source>
</evidence>
<dbReference type="Gene3D" id="1.20.1560.10">
    <property type="entry name" value="ABC transporter type 1, transmembrane domain"/>
    <property type="match status" value="2"/>
</dbReference>
<feature type="compositionally biased region" description="Low complexity" evidence="10">
    <location>
        <begin position="1685"/>
        <end position="1696"/>
    </location>
</feature>
<dbReference type="InterPro" id="IPR050173">
    <property type="entry name" value="ABC_transporter_C-like"/>
</dbReference>
<dbReference type="InterPro" id="IPR003439">
    <property type="entry name" value="ABC_transporter-like_ATP-bd"/>
</dbReference>
<dbReference type="EMBL" id="JAEHOE010000118">
    <property type="protein sequence ID" value="KAG2486079.1"/>
    <property type="molecule type" value="Genomic_DNA"/>
</dbReference>
<keyword evidence="7" id="KW-0067">ATP-binding</keyword>
<dbReference type="InterPro" id="IPR027417">
    <property type="entry name" value="P-loop_NTPase"/>
</dbReference>
<comment type="caution">
    <text evidence="14">The sequence shown here is derived from an EMBL/GenBank/DDBJ whole genome shotgun (WGS) entry which is preliminary data.</text>
</comment>
<dbReference type="CDD" id="cd03250">
    <property type="entry name" value="ABCC_MRP_domain1"/>
    <property type="match status" value="1"/>
</dbReference>
<feature type="region of interest" description="Disordered" evidence="10">
    <location>
        <begin position="1323"/>
        <end position="1346"/>
    </location>
</feature>
<gene>
    <name evidence="14" type="ORF">HYH03_015282</name>
</gene>
<feature type="domain" description="ABC transporter" evidence="12">
    <location>
        <begin position="677"/>
        <end position="903"/>
    </location>
</feature>
<evidence type="ECO:0000256" key="5">
    <source>
        <dbReference type="ARBA" id="ARBA00022737"/>
    </source>
</evidence>
<feature type="compositionally biased region" description="Basic and acidic residues" evidence="10">
    <location>
        <begin position="935"/>
        <end position="947"/>
    </location>
</feature>
<keyword evidence="5" id="KW-0677">Repeat</keyword>
<feature type="compositionally biased region" description="Pro residues" evidence="10">
    <location>
        <begin position="1328"/>
        <end position="1346"/>
    </location>
</feature>
<dbReference type="FunFam" id="3.40.50.300:FF:000163">
    <property type="entry name" value="Multidrug resistance-associated protein member 4"/>
    <property type="match status" value="1"/>
</dbReference>
<feature type="region of interest" description="Disordered" evidence="10">
    <location>
        <begin position="905"/>
        <end position="980"/>
    </location>
</feature>
<feature type="compositionally biased region" description="Pro residues" evidence="10">
    <location>
        <begin position="1649"/>
        <end position="1660"/>
    </location>
</feature>
<dbReference type="GO" id="GO:0140359">
    <property type="term" value="F:ABC-type transporter activity"/>
    <property type="evidence" value="ECO:0007669"/>
    <property type="project" value="InterPro"/>
</dbReference>
<dbReference type="InterPro" id="IPR044726">
    <property type="entry name" value="ABCC_6TM_D2"/>
</dbReference>
<evidence type="ECO:0000256" key="10">
    <source>
        <dbReference type="SAM" id="MobiDB-lite"/>
    </source>
</evidence>
<feature type="region of interest" description="Disordered" evidence="10">
    <location>
        <begin position="1865"/>
        <end position="1901"/>
    </location>
</feature>
<dbReference type="PROSITE" id="PS50893">
    <property type="entry name" value="ABC_TRANSPORTER_2"/>
    <property type="match status" value="2"/>
</dbReference>
<evidence type="ECO:0000256" key="11">
    <source>
        <dbReference type="SAM" id="Phobius"/>
    </source>
</evidence>
<keyword evidence="6" id="KW-0547">Nucleotide-binding</keyword>
<dbReference type="PANTHER" id="PTHR24223">
    <property type="entry name" value="ATP-BINDING CASSETTE SUB-FAMILY C"/>
    <property type="match status" value="1"/>
</dbReference>
<dbReference type="InterPro" id="IPR017871">
    <property type="entry name" value="ABC_transporter-like_CS"/>
</dbReference>
<evidence type="ECO:0000313" key="14">
    <source>
        <dbReference type="EMBL" id="KAG2486079.1"/>
    </source>
</evidence>
<dbReference type="SUPFAM" id="SSF52540">
    <property type="entry name" value="P-loop containing nucleoside triphosphate hydrolases"/>
    <property type="match status" value="2"/>
</dbReference>
<sequence>MAASGGDTAFLEGFCKPNMTLADFSNELGAFTPCFIDLAVLGTAEAFAILVCALLLLRTWGRPVLGSTACRRYRLAGAARAVQAVQVAAAVAAALVPLLQLSARLGAAAATGDGGGGGGGVRYDWGFGSGSGTGFWSGFGSGRLWGGERGDGAVQPLAPYEWTGFGLSEARWLALIALLLRELQSPGHVILPGRWVLRLALAVGAASEAVKARFVFLGDPTHPPHGYLSYLYGAYLVLQLALALPALTYRPRRGVGLVPAEGQEDEDYLPLTGSAEAAAAPHPPCPEPAAGLISYFTFGWVGPLIKKGYASSLAAGDIWSLPPGDGVEGLSADFERMWRAELASRGPARARLGLVCWRLTARLFLGAVPYKAANDAAQFAGPLFLNMLLQALASGAPPWRGYAACGLLFAALSAGALADGQHFQRVMRAGYRLRAALALAVQAQVFRLTPASRAGLSSGRLYSLVASDAEALQALCQNAMGLMSSPLRIAVALFLLYQQLGPSAVVAVAVLVALVPANSVLVTASNRQLKAALSHTDERTKLEAEMVAGMEVVKCSGWEEPLQERVEAARRQELGRLWGVSLLSSLVTLLLLGAPVVIPLLSFGAYLALGNSLDAPKAFTCLVLFNILRFPLFQLPMLVAQLSAARVSLGRLSEALAADAADPAPPLPAAERGETAVRLTGDWGWDPKLPPCLVDLDLDLKAGQLVAVVGATGSGKSTLLSCLLGAAQQVFGPKPLVRGRLAYVPQAPFIVSGTVRDNILFGLPMDPPRYAQALRGSCLEEDLRRLAGGDAAELGDRGVTLSGGQKQRLALARCLYAAPDVALLDDPLSALDAAVGRRVLEGGIRGTLLSGPRPCLVVLATNALAAARGADWVVLLAGGRVAEAGRPGELAAREGGAFAAILREQGPGEEHSEGEGEGGSPKEAGEGAAAGNGKGEAKGEAAVKGKADGGGGAAEGAAEGDAPPQAAAVRLTADESTSAEEGAAGAALGAYLAAMPHPLAPLGALLGPCGGGGKGSGGGGGGGRGRALEAGVWIAWGLVAAEALRVATTVWLAQWTGSTDASSPGGRSPMWYLGVYAAISGVQLAVQAGTTLDISRMGLGAARHLHARLLSSLLSARMAFFHATPLGRVVNRLTRDTADIDRNLASALAMAARSFLTLLSTMVLVGAVAPFALPALVVILAGFYWLYAYFQASVRQLKRLDAASRSPVLSALGEALAGTATYTAYGAQPRALARSARLLDSLSALALASQSMNRWLSVRLEVLGAAAALLAGAVAVEQRASAGAAGLVMSYALQITTAVSITVRAASMAENMLNAVERVVEYSSLPPEEQPPPPGAPPRLPPPPGWPQEGAVEFRGVWLRYRPGLPLVLRGVSFRAEARDKIGVVGRTGAGKSSLLGCLFRLVEAERGSILIDELDIGRMALRELRPRLSLIPQVPVLFAGSIRTNLSPFGAHSDAALWAALRRAHLAPTVEAWPAGLDTELTEGGAPLSAGQRQLMALARALLSPARVLVLDEATANVDLQTDALIQSTLRSEFPDRTLLAIAHRLATVIDYTRILVLEAGQVVEYDSPSALLAAPRSAFGRLVDATGEASARQLRALAAGGGGGVQALLEAPAKAALARLASNGRAPPPGPGLSRINSTGHGRGGSPPSPTHGGPLPPTRSGGSGFGAGLTRLLSRSRGGGAMASAGGLSQPLLEEGEGEGGSCPWGGAGMSFGGGGMGTGEEWDAGVPLPLPALAAAVAGRSCAVARMVQELRREMDRAAEAEAAAAARGPGGGGGGTVGAAVDDLAMVMGAAGGGGGGVGGGSDDEGGGGGGRGGGGGSAAAADVASLAAARAALGRCVALLDEARAGAVAMKRAWAAGAWGGGGAAAAPPPPLLAPVASGGPAAGAPGAEAPDASA</sequence>
<feature type="transmembrane region" description="Helical" evidence="11">
    <location>
        <begin position="1171"/>
        <end position="1190"/>
    </location>
</feature>
<dbReference type="OrthoDB" id="6500128at2759"/>
<feature type="region of interest" description="Disordered" evidence="10">
    <location>
        <begin position="1623"/>
        <end position="1710"/>
    </location>
</feature>
<dbReference type="GO" id="GO:0005524">
    <property type="term" value="F:ATP binding"/>
    <property type="evidence" value="ECO:0007669"/>
    <property type="project" value="UniProtKB-KW"/>
</dbReference>
<dbReference type="InterPro" id="IPR044746">
    <property type="entry name" value="ABCC_6TM_D1"/>
</dbReference>
<keyword evidence="9 11" id="KW-0472">Membrane</keyword>
<dbReference type="InterPro" id="IPR036640">
    <property type="entry name" value="ABC1_TM_sf"/>
</dbReference>
<dbReference type="PROSITE" id="PS50929">
    <property type="entry name" value="ABC_TM1F"/>
    <property type="match status" value="2"/>
</dbReference>
<evidence type="ECO:0000256" key="4">
    <source>
        <dbReference type="ARBA" id="ARBA00022692"/>
    </source>
</evidence>
<feature type="transmembrane region" description="Helical" evidence="11">
    <location>
        <begin position="580"/>
        <end position="609"/>
    </location>
</feature>
<comment type="similarity">
    <text evidence="2">Belongs to the ABC transporter superfamily. ABCC family. Conjugate transporter (TC 3.A.1.208) subfamily.</text>
</comment>
<dbReference type="SMART" id="SM00382">
    <property type="entry name" value="AAA"/>
    <property type="match status" value="2"/>
</dbReference>
<dbReference type="Pfam" id="PF00664">
    <property type="entry name" value="ABC_membrane"/>
    <property type="match status" value="2"/>
</dbReference>
<evidence type="ECO:0000256" key="3">
    <source>
        <dbReference type="ARBA" id="ARBA00022448"/>
    </source>
</evidence>
<dbReference type="FunFam" id="1.20.1560.10:FF:000013">
    <property type="entry name" value="ABC transporter C family member 2"/>
    <property type="match status" value="1"/>
</dbReference>
<evidence type="ECO:0000259" key="13">
    <source>
        <dbReference type="PROSITE" id="PS50929"/>
    </source>
</evidence>
<dbReference type="InterPro" id="IPR011527">
    <property type="entry name" value="ABC1_TM_dom"/>
</dbReference>
<dbReference type="PROSITE" id="PS00211">
    <property type="entry name" value="ABC_TRANSPORTER_1"/>
    <property type="match status" value="2"/>
</dbReference>
<evidence type="ECO:0000259" key="12">
    <source>
        <dbReference type="PROSITE" id="PS50893"/>
    </source>
</evidence>
<feature type="domain" description="ABC transmembrane type-1" evidence="13">
    <location>
        <begin position="372"/>
        <end position="644"/>
    </location>
</feature>
<organism evidence="14 15">
    <name type="scientific">Edaphochlamys debaryana</name>
    <dbReference type="NCBI Taxonomy" id="47281"/>
    <lineage>
        <taxon>Eukaryota</taxon>
        <taxon>Viridiplantae</taxon>
        <taxon>Chlorophyta</taxon>
        <taxon>core chlorophytes</taxon>
        <taxon>Chlorophyceae</taxon>
        <taxon>CS clade</taxon>
        <taxon>Chlamydomonadales</taxon>
        <taxon>Chlamydomonadales incertae sedis</taxon>
        <taxon>Edaphochlamys</taxon>
    </lineage>
</organism>
<feature type="transmembrane region" description="Helical" evidence="11">
    <location>
        <begin position="503"/>
        <end position="524"/>
    </location>
</feature>
<dbReference type="SUPFAM" id="SSF90123">
    <property type="entry name" value="ABC transporter transmembrane region"/>
    <property type="match status" value="2"/>
</dbReference>
<dbReference type="CDD" id="cd18580">
    <property type="entry name" value="ABC_6TM_ABCC_D2"/>
    <property type="match status" value="1"/>
</dbReference>
<feature type="domain" description="ABC transmembrane type-1" evidence="13">
    <location>
        <begin position="1038"/>
        <end position="1311"/>
    </location>
</feature>
<reference evidence="14" key="1">
    <citation type="journal article" date="2020" name="bioRxiv">
        <title>Comparative genomics of Chlamydomonas.</title>
        <authorList>
            <person name="Craig R.J."/>
            <person name="Hasan A.R."/>
            <person name="Ness R.W."/>
            <person name="Keightley P.D."/>
        </authorList>
    </citation>
    <scope>NUCLEOTIDE SEQUENCE</scope>
    <source>
        <strain evidence="14">CCAP 11/70</strain>
    </source>
</reference>
<evidence type="ECO:0000256" key="6">
    <source>
        <dbReference type="ARBA" id="ARBA00022741"/>
    </source>
</evidence>
<keyword evidence="4 11" id="KW-0812">Transmembrane</keyword>
<keyword evidence="15" id="KW-1185">Reference proteome</keyword>
<dbReference type="InterPro" id="IPR003593">
    <property type="entry name" value="AAA+_ATPase"/>
</dbReference>